<name>A0A1F5JFR6_9BACT</name>
<dbReference type="EMBL" id="MFCP01000038">
    <property type="protein sequence ID" value="OGE27476.1"/>
    <property type="molecule type" value="Genomic_DNA"/>
</dbReference>
<dbReference type="Proteomes" id="UP000177555">
    <property type="component" value="Unassembled WGS sequence"/>
</dbReference>
<evidence type="ECO:0000313" key="2">
    <source>
        <dbReference type="Proteomes" id="UP000177555"/>
    </source>
</evidence>
<organism evidence="1 2">
    <name type="scientific">Candidatus Daviesbacteria bacterium RIFCSPHIGHO2_01_FULL_40_11</name>
    <dbReference type="NCBI Taxonomy" id="1797762"/>
    <lineage>
        <taxon>Bacteria</taxon>
        <taxon>Candidatus Daviesiibacteriota</taxon>
    </lineage>
</organism>
<proteinExistence type="predicted"/>
<protein>
    <submittedName>
        <fullName evidence="1">Uncharacterized protein</fullName>
    </submittedName>
</protein>
<comment type="caution">
    <text evidence="1">The sequence shown here is derived from an EMBL/GenBank/DDBJ whole genome shotgun (WGS) entry which is preliminary data.</text>
</comment>
<reference evidence="1 2" key="1">
    <citation type="journal article" date="2016" name="Nat. Commun.">
        <title>Thousands of microbial genomes shed light on interconnected biogeochemical processes in an aquifer system.</title>
        <authorList>
            <person name="Anantharaman K."/>
            <person name="Brown C.T."/>
            <person name="Hug L.A."/>
            <person name="Sharon I."/>
            <person name="Castelle C.J."/>
            <person name="Probst A.J."/>
            <person name="Thomas B.C."/>
            <person name="Singh A."/>
            <person name="Wilkins M.J."/>
            <person name="Karaoz U."/>
            <person name="Brodie E.L."/>
            <person name="Williams K.H."/>
            <person name="Hubbard S.S."/>
            <person name="Banfield J.F."/>
        </authorList>
    </citation>
    <scope>NUCLEOTIDE SEQUENCE [LARGE SCALE GENOMIC DNA]</scope>
</reference>
<dbReference type="AlphaFoldDB" id="A0A1F5JFR6"/>
<accession>A0A1F5JFR6</accession>
<evidence type="ECO:0000313" key="1">
    <source>
        <dbReference type="EMBL" id="OGE27476.1"/>
    </source>
</evidence>
<gene>
    <name evidence="1" type="ORF">A2867_04025</name>
</gene>
<sequence>MVSFFYQKLMNIEIGGITIIRTVIEPATNGNVVDLKKPITHTVTEGLYDFTTTAFSKALERPRECRVLNGLIRFPLPPYKEGIINLPV</sequence>